<dbReference type="InterPro" id="IPR001930">
    <property type="entry name" value="Peptidase_M1"/>
</dbReference>
<dbReference type="GO" id="GO:0005886">
    <property type="term" value="C:plasma membrane"/>
    <property type="evidence" value="ECO:0007669"/>
    <property type="project" value="UniProtKB-SubCell"/>
</dbReference>
<dbReference type="AlphaFoldDB" id="A0A8I6TCX2"/>
<keyword evidence="23" id="KW-0031">Aminopeptidase</keyword>
<evidence type="ECO:0000256" key="10">
    <source>
        <dbReference type="ARBA" id="ARBA00022729"/>
    </source>
</evidence>
<evidence type="ECO:0000256" key="19">
    <source>
        <dbReference type="ARBA" id="ARBA00023288"/>
    </source>
</evidence>
<dbReference type="SUPFAM" id="SSF63737">
    <property type="entry name" value="Leukotriene A4 hydrolase N-terminal domain"/>
    <property type="match status" value="1"/>
</dbReference>
<evidence type="ECO:0000256" key="6">
    <source>
        <dbReference type="ARBA" id="ARBA00022622"/>
    </source>
</evidence>
<keyword evidence="18" id="KW-0325">Glycoprotein</keyword>
<feature type="domain" description="Peptidase M1 membrane alanine aminopeptidase" evidence="25">
    <location>
        <begin position="324"/>
        <end position="548"/>
    </location>
</feature>
<keyword evidence="6" id="KW-0336">GPI-anchor</keyword>
<dbReference type="InterPro" id="IPR024571">
    <property type="entry name" value="ERAP1-like_C_dom"/>
</dbReference>
<feature type="binding site" evidence="21">
    <location>
        <position position="400"/>
    </location>
    <ligand>
        <name>Zn(2+)</name>
        <dbReference type="ChEBI" id="CHEBI:29105"/>
        <note>catalytic</note>
    </ligand>
</feature>
<dbReference type="FunFam" id="1.25.50.20:FF:000001">
    <property type="entry name" value="Aminopeptidase"/>
    <property type="match status" value="1"/>
</dbReference>
<dbReference type="InterPro" id="IPR027268">
    <property type="entry name" value="Peptidase_M4/M1_CTD_sf"/>
</dbReference>
<dbReference type="GO" id="GO:0070006">
    <property type="term" value="F:metalloaminopeptidase activity"/>
    <property type="evidence" value="ECO:0007669"/>
    <property type="project" value="TreeGrafter"/>
</dbReference>
<dbReference type="GO" id="GO:0005615">
    <property type="term" value="C:extracellular space"/>
    <property type="evidence" value="ECO:0007669"/>
    <property type="project" value="TreeGrafter"/>
</dbReference>
<evidence type="ECO:0000256" key="2">
    <source>
        <dbReference type="ARBA" id="ARBA00004606"/>
    </source>
</evidence>
<dbReference type="InterPro" id="IPR042097">
    <property type="entry name" value="Aminopeptidase_N-like_N_sf"/>
</dbReference>
<dbReference type="Pfam" id="PF17900">
    <property type="entry name" value="Peptidase_M1_N"/>
    <property type="match status" value="1"/>
</dbReference>
<evidence type="ECO:0000256" key="17">
    <source>
        <dbReference type="ARBA" id="ARBA00023157"/>
    </source>
</evidence>
<dbReference type="EC" id="3.4.11.-" evidence="23"/>
<evidence type="ECO:0000259" key="26">
    <source>
        <dbReference type="Pfam" id="PF11838"/>
    </source>
</evidence>
<evidence type="ECO:0000256" key="16">
    <source>
        <dbReference type="ARBA" id="ARBA00023136"/>
    </source>
</evidence>
<dbReference type="GO" id="GO:0006508">
    <property type="term" value="P:proteolysis"/>
    <property type="evidence" value="ECO:0007669"/>
    <property type="project" value="UniProtKB-KW"/>
</dbReference>
<dbReference type="Proteomes" id="UP000494040">
    <property type="component" value="Unassembled WGS sequence"/>
</dbReference>
<feature type="binding site" evidence="21">
    <location>
        <position position="396"/>
    </location>
    <ligand>
        <name>Zn(2+)</name>
        <dbReference type="ChEBI" id="CHEBI:29105"/>
        <note>catalytic</note>
    </ligand>
</feature>
<feature type="transmembrane region" description="Helical" evidence="23">
    <location>
        <begin position="52"/>
        <end position="74"/>
    </location>
</feature>
<dbReference type="GO" id="GO:0016285">
    <property type="term" value="F:alanyl aminopeptidase activity"/>
    <property type="evidence" value="ECO:0007669"/>
    <property type="project" value="UniProtKB-EC"/>
</dbReference>
<evidence type="ECO:0000313" key="28">
    <source>
        <dbReference type="EnsemblMetazoa" id="XP_014240291.1"/>
    </source>
</evidence>
<keyword evidence="9 21" id="KW-0479">Metal-binding</keyword>
<keyword evidence="16 23" id="KW-0472">Membrane</keyword>
<evidence type="ECO:0000256" key="18">
    <source>
        <dbReference type="ARBA" id="ARBA00023180"/>
    </source>
</evidence>
<proteinExistence type="inferred from homology"/>
<dbReference type="Pfam" id="PF11838">
    <property type="entry name" value="ERAP1_C"/>
    <property type="match status" value="1"/>
</dbReference>
<keyword evidence="12 21" id="KW-0862">Zinc</keyword>
<dbReference type="EnsemblMetazoa" id="XM_014384805.2">
    <property type="protein sequence ID" value="XP_014240291.1"/>
    <property type="gene ID" value="LOC106661430"/>
</dbReference>
<dbReference type="GO" id="GO:0005737">
    <property type="term" value="C:cytoplasm"/>
    <property type="evidence" value="ECO:0007669"/>
    <property type="project" value="TreeGrafter"/>
</dbReference>
<evidence type="ECO:0000256" key="23">
    <source>
        <dbReference type="RuleBase" id="RU364040"/>
    </source>
</evidence>
<dbReference type="Gene3D" id="1.25.50.20">
    <property type="match status" value="1"/>
</dbReference>
<dbReference type="FunFam" id="1.10.390.10:FF:000016">
    <property type="entry name" value="Glutamyl aminopeptidase"/>
    <property type="match status" value="1"/>
</dbReference>
<dbReference type="InterPro" id="IPR050344">
    <property type="entry name" value="Peptidase_M1_aminopeptidases"/>
</dbReference>
<evidence type="ECO:0000259" key="27">
    <source>
        <dbReference type="Pfam" id="PF17900"/>
    </source>
</evidence>
<dbReference type="FunFam" id="2.60.40.1910:FF:000008">
    <property type="entry name" value="Aminopeptidase"/>
    <property type="match status" value="1"/>
</dbReference>
<keyword evidence="7 23" id="KW-0645">Protease</keyword>
<feature type="domain" description="ERAP1-like C-terminal" evidence="26">
    <location>
        <begin position="632"/>
        <end position="957"/>
    </location>
</feature>
<dbReference type="GO" id="GO:0042277">
    <property type="term" value="F:peptide binding"/>
    <property type="evidence" value="ECO:0007669"/>
    <property type="project" value="TreeGrafter"/>
</dbReference>
<evidence type="ECO:0000256" key="1">
    <source>
        <dbReference type="ARBA" id="ARBA00000098"/>
    </source>
</evidence>
<dbReference type="Gene3D" id="1.10.390.10">
    <property type="entry name" value="Neutral Protease Domain 2"/>
    <property type="match status" value="1"/>
</dbReference>
<keyword evidence="29" id="KW-1185">Reference proteome</keyword>
<dbReference type="RefSeq" id="XP_014240291.1">
    <property type="nucleotide sequence ID" value="XM_014384805.2"/>
</dbReference>
<keyword evidence="5" id="KW-1003">Cell membrane</keyword>
<dbReference type="PANTHER" id="PTHR11533:SF253">
    <property type="entry name" value="AMINOPEPTIDASE-RELATED"/>
    <property type="match status" value="1"/>
</dbReference>
<dbReference type="KEGG" id="clec:106661430"/>
<dbReference type="InterPro" id="IPR045357">
    <property type="entry name" value="Aminopeptidase_N-like_N"/>
</dbReference>
<dbReference type="PANTHER" id="PTHR11533">
    <property type="entry name" value="PROTEASE M1 ZINC METALLOPROTEASE"/>
    <property type="match status" value="1"/>
</dbReference>
<name>A0A8I6TCX2_CIMLE</name>
<feature type="active site" description="Proton acceptor" evidence="20">
    <location>
        <position position="397"/>
    </location>
</feature>
<feature type="binding site" evidence="21">
    <location>
        <position position="419"/>
    </location>
    <ligand>
        <name>Zn(2+)</name>
        <dbReference type="ChEBI" id="CHEBI:29105"/>
        <note>catalytic</note>
    </ligand>
</feature>
<dbReference type="CDD" id="cd09601">
    <property type="entry name" value="M1_APN-Q_like"/>
    <property type="match status" value="1"/>
</dbReference>
<dbReference type="Gene3D" id="2.60.40.1910">
    <property type="match status" value="1"/>
</dbReference>
<keyword evidence="8 23" id="KW-0812">Transmembrane</keyword>
<feature type="site" description="Transition state stabilizer" evidence="22">
    <location>
        <position position="482"/>
    </location>
</feature>
<keyword evidence="14 23" id="KW-1133">Transmembrane helix</keyword>
<dbReference type="OrthoDB" id="510539at2759"/>
<dbReference type="FunFam" id="2.60.40.1730:FF:000012">
    <property type="entry name" value="Aminopeptidase N"/>
    <property type="match status" value="1"/>
</dbReference>
<evidence type="ECO:0000256" key="8">
    <source>
        <dbReference type="ARBA" id="ARBA00022692"/>
    </source>
</evidence>
<keyword evidence="19" id="KW-0449">Lipoprotein</keyword>
<evidence type="ECO:0000256" key="5">
    <source>
        <dbReference type="ARBA" id="ARBA00022475"/>
    </source>
</evidence>
<dbReference type="OMA" id="MWAFQAI"/>
<dbReference type="SUPFAM" id="SSF55486">
    <property type="entry name" value="Metalloproteases ('zincins'), catalytic domain"/>
    <property type="match status" value="1"/>
</dbReference>
<keyword evidence="10" id="KW-0732">Signal</keyword>
<dbReference type="PRINTS" id="PR00756">
    <property type="entry name" value="ALADIPTASE"/>
</dbReference>
<evidence type="ECO:0000259" key="25">
    <source>
        <dbReference type="Pfam" id="PF01433"/>
    </source>
</evidence>
<keyword evidence="24" id="KW-0175">Coiled coil</keyword>
<reference evidence="28" key="1">
    <citation type="submission" date="2022-01" db="UniProtKB">
        <authorList>
            <consortium name="EnsemblMetazoa"/>
        </authorList>
    </citation>
    <scope>IDENTIFICATION</scope>
</reference>
<keyword evidence="11 23" id="KW-0378">Hydrolase</keyword>
<evidence type="ECO:0000256" key="21">
    <source>
        <dbReference type="PIRSR" id="PIRSR634016-3"/>
    </source>
</evidence>
<evidence type="ECO:0000256" key="22">
    <source>
        <dbReference type="PIRSR" id="PIRSR634016-4"/>
    </source>
</evidence>
<accession>A0A8I6TCX2</accession>
<sequence>MKIPSVTVTRLVDLYKMARLQFAREHVNWALADCERVPFSVEKMDLPKWAKWALIIAAGGILTIILVKMLWLLISIICGLGDEGSALPGYRLPQDVKPTAYNLSLVTDLDTFKFQGNVEIKVKCLKATNSIVMHSNDLFIPESEVNVFEFVGTEMSPVGVTSCKEVPENEFLIIKLAKSLKPNKEYTLQIPFRGNLTQTLVGYYRSSYFDRTSNKTKWLGVTQFEAIDARRAFPCFDEPEMKAKFTIQLGHRKHLKAISNMPQLNQVPMEDNEWVWSNFAETVPMSTYLVAWVVSEFDKKVAPDNGDITFRIWAREEAVEQVDFASEVGPKVLKHFEKLFDLKYPLPKVDMAAIPDFASGAMENWGLITYRETDLLYIDKQSSLKGKERVAIVIAHELAHQWFGNLVTMKWWTDLWLNEGFATYVGCVGVNYVFPEWNYDNNTALDNIGQVFEIDSLKSSHKISVKIGHPSEINEIFDTISYKKGSAIIRMMHKFLGESFFKGVSNYLKEYKFGNAEQDNLWESLTSQAHKDRVLDKNLSLKPIMDSWTLQTGYPVLTVKRDYEKGTATITQTRFLRIPDDTDKKENCWWIPITYTTSREKNFSNTYPNVWFNCLKEKTLELTGLPKGRDNWLILNIDLSALYRVQYDDNNWKMIIKTLKSDNYKDISPLNRAGLILDVFAFARRGDLPYNLAFELVSYLTRETEYLPFSSGFSSFSPIVNFLKRTPGYGVLINYIKQLMNPFFQRYGQFDQQLSSLDEKKMHKTTISWACLLEEPNCISQANSLYNLWTKTEDLTENNPIPTDIQKTVLCTVVRYGGYDVWENLWNRYRVSNYGFEKSVLLSSLACSRDVWVINRYLDWSIDENSEIRRQDAMSIFSSITSNENGFYIAKDFLHSRIDDIHKFYKNHPSVLGKYLQTYGSRIVHHHELQVFKEFLNKYSKSYFKDIKLQAAQSLENAEANVKWLERNYKDIIKMLSL</sequence>
<keyword evidence="15 23" id="KW-0482">Metalloprotease</keyword>
<keyword evidence="13" id="KW-0735">Signal-anchor</keyword>
<dbReference type="Pfam" id="PF01433">
    <property type="entry name" value="Peptidase_M1"/>
    <property type="match status" value="1"/>
</dbReference>
<evidence type="ECO:0000256" key="14">
    <source>
        <dbReference type="ARBA" id="ARBA00022989"/>
    </source>
</evidence>
<keyword evidence="17" id="KW-1015">Disulfide bond</keyword>
<feature type="coiled-coil region" evidence="24">
    <location>
        <begin position="948"/>
        <end position="975"/>
    </location>
</feature>
<dbReference type="InterPro" id="IPR014782">
    <property type="entry name" value="Peptidase_M1_dom"/>
</dbReference>
<evidence type="ECO:0000256" key="24">
    <source>
        <dbReference type="SAM" id="Coils"/>
    </source>
</evidence>
<evidence type="ECO:0000256" key="4">
    <source>
        <dbReference type="ARBA" id="ARBA00010136"/>
    </source>
</evidence>
<comment type="subcellular location">
    <subcellularLocation>
        <location evidence="3">Cell membrane</location>
        <topology evidence="3">Lipid-anchor</topology>
        <topology evidence="3">GPI-anchor</topology>
    </subcellularLocation>
    <subcellularLocation>
        <location evidence="2">Membrane</location>
        <topology evidence="2">Single-pass type II membrane protein</topology>
    </subcellularLocation>
</comment>
<dbReference type="Gene3D" id="2.60.40.1730">
    <property type="entry name" value="tricorn interacting facor f3 domain"/>
    <property type="match status" value="1"/>
</dbReference>
<comment type="similarity">
    <text evidence="4 23">Belongs to the peptidase M1 family.</text>
</comment>
<evidence type="ECO:0000256" key="12">
    <source>
        <dbReference type="ARBA" id="ARBA00022833"/>
    </source>
</evidence>
<organism evidence="28 29">
    <name type="scientific">Cimex lectularius</name>
    <name type="common">Bed bug</name>
    <name type="synonym">Acanthia lectularia</name>
    <dbReference type="NCBI Taxonomy" id="79782"/>
    <lineage>
        <taxon>Eukaryota</taxon>
        <taxon>Metazoa</taxon>
        <taxon>Ecdysozoa</taxon>
        <taxon>Arthropoda</taxon>
        <taxon>Hexapoda</taxon>
        <taxon>Insecta</taxon>
        <taxon>Pterygota</taxon>
        <taxon>Neoptera</taxon>
        <taxon>Paraneoptera</taxon>
        <taxon>Hemiptera</taxon>
        <taxon>Heteroptera</taxon>
        <taxon>Panheteroptera</taxon>
        <taxon>Cimicomorpha</taxon>
        <taxon>Cimicidae</taxon>
        <taxon>Cimex</taxon>
    </lineage>
</organism>
<dbReference type="GO" id="GO:0098552">
    <property type="term" value="C:side of membrane"/>
    <property type="evidence" value="ECO:0007669"/>
    <property type="project" value="UniProtKB-KW"/>
</dbReference>
<protein>
    <recommendedName>
        <fullName evidence="23">Aminopeptidase</fullName>
        <ecNumber evidence="23">3.4.11.-</ecNumber>
    </recommendedName>
</protein>
<comment type="cofactor">
    <cofactor evidence="21 23">
        <name>Zn(2+)</name>
        <dbReference type="ChEBI" id="CHEBI:29105"/>
    </cofactor>
    <text evidence="21 23">Binds 1 zinc ion per subunit.</text>
</comment>
<evidence type="ECO:0000256" key="7">
    <source>
        <dbReference type="ARBA" id="ARBA00022670"/>
    </source>
</evidence>
<evidence type="ECO:0000256" key="3">
    <source>
        <dbReference type="ARBA" id="ARBA00004609"/>
    </source>
</evidence>
<evidence type="ECO:0000256" key="20">
    <source>
        <dbReference type="PIRSR" id="PIRSR634016-1"/>
    </source>
</evidence>
<evidence type="ECO:0000256" key="13">
    <source>
        <dbReference type="ARBA" id="ARBA00022968"/>
    </source>
</evidence>
<dbReference type="GeneID" id="106661430"/>
<dbReference type="InterPro" id="IPR034016">
    <property type="entry name" value="M1_APN-typ"/>
</dbReference>
<feature type="domain" description="Aminopeptidase N-like N-terminal" evidence="27">
    <location>
        <begin position="97"/>
        <end position="289"/>
    </location>
</feature>
<evidence type="ECO:0000256" key="15">
    <source>
        <dbReference type="ARBA" id="ARBA00023049"/>
    </source>
</evidence>
<evidence type="ECO:0000313" key="29">
    <source>
        <dbReference type="Proteomes" id="UP000494040"/>
    </source>
</evidence>
<comment type="catalytic activity">
    <reaction evidence="1">
        <text>Release of an N-terminal amino acid, Xaa-|-Yaa- from a peptide, amide or arylamide. Xaa is preferably Ala, but may be most amino acids including Pro (slow action). When a terminal hydrophobic residue is followed by a prolyl residue, the two may be released as an intact Xaa-Pro dipeptide.</text>
        <dbReference type="EC" id="3.4.11.2"/>
    </reaction>
</comment>
<evidence type="ECO:0000256" key="9">
    <source>
        <dbReference type="ARBA" id="ARBA00022723"/>
    </source>
</evidence>
<dbReference type="GO" id="GO:0008270">
    <property type="term" value="F:zinc ion binding"/>
    <property type="evidence" value="ECO:0007669"/>
    <property type="project" value="UniProtKB-UniRule"/>
</dbReference>
<evidence type="ECO:0000256" key="11">
    <source>
        <dbReference type="ARBA" id="ARBA00022801"/>
    </source>
</evidence>
<dbReference type="GO" id="GO:0043171">
    <property type="term" value="P:peptide catabolic process"/>
    <property type="evidence" value="ECO:0007669"/>
    <property type="project" value="TreeGrafter"/>
</dbReference>